<keyword evidence="2" id="KW-1185">Reference proteome</keyword>
<dbReference type="KEGG" id="pte:PTT_09882"/>
<name>E3RMY2_PYRTT</name>
<protein>
    <submittedName>
        <fullName evidence="1">Uncharacterized protein</fullName>
    </submittedName>
</protein>
<dbReference type="HOGENOM" id="CLU_3051460_0_0_1"/>
<reference evidence="1 2" key="1">
    <citation type="journal article" date="2010" name="Genome Biol.">
        <title>A first genome assembly of the barley fungal pathogen Pyrenophora teres f. teres.</title>
        <authorList>
            <person name="Ellwood S.R."/>
            <person name="Liu Z."/>
            <person name="Syme R.A."/>
            <person name="Lai Z."/>
            <person name="Hane J.K."/>
            <person name="Keiper F."/>
            <person name="Moffat C.S."/>
            <person name="Oliver R.P."/>
            <person name="Friesen T.L."/>
        </authorList>
    </citation>
    <scope>NUCLEOTIDE SEQUENCE [LARGE SCALE GENOMIC DNA]</scope>
    <source>
        <strain evidence="1 2">0-1</strain>
    </source>
</reference>
<dbReference type="EMBL" id="GL534117">
    <property type="protein sequence ID" value="EFQ92917.1"/>
    <property type="molecule type" value="Genomic_DNA"/>
</dbReference>
<evidence type="ECO:0000313" key="1">
    <source>
        <dbReference type="EMBL" id="EFQ92917.1"/>
    </source>
</evidence>
<proteinExistence type="predicted"/>
<sequence>MRPYGTNNLRIRDDTLEGGGSVIIIRRRISNNGRITLKAEYSGVSIEGVDLYRG</sequence>
<evidence type="ECO:0000313" key="2">
    <source>
        <dbReference type="Proteomes" id="UP000001067"/>
    </source>
</evidence>
<gene>
    <name evidence="1" type="ORF">PTT_09882</name>
</gene>
<accession>E3RMY2</accession>
<dbReference type="Proteomes" id="UP000001067">
    <property type="component" value="Unassembled WGS sequence"/>
</dbReference>
<organism evidence="2">
    <name type="scientific">Pyrenophora teres f. teres (strain 0-1)</name>
    <name type="common">Barley net blotch fungus</name>
    <name type="synonym">Drechslera teres f. teres</name>
    <dbReference type="NCBI Taxonomy" id="861557"/>
    <lineage>
        <taxon>Eukaryota</taxon>
        <taxon>Fungi</taxon>
        <taxon>Dikarya</taxon>
        <taxon>Ascomycota</taxon>
        <taxon>Pezizomycotina</taxon>
        <taxon>Dothideomycetes</taxon>
        <taxon>Pleosporomycetidae</taxon>
        <taxon>Pleosporales</taxon>
        <taxon>Pleosporineae</taxon>
        <taxon>Pleosporaceae</taxon>
        <taxon>Pyrenophora</taxon>
    </lineage>
</organism>
<dbReference type="AlphaFoldDB" id="E3RMY2"/>